<comment type="subcellular location">
    <subcellularLocation>
        <location evidence="4">Cytoplasm</location>
    </subcellularLocation>
</comment>
<comment type="similarity">
    <text evidence="1 4">Belongs to the UreD family.</text>
</comment>
<evidence type="ECO:0000256" key="2">
    <source>
        <dbReference type="ARBA" id="ARBA00022988"/>
    </source>
</evidence>
<dbReference type="Proteomes" id="UP000196447">
    <property type="component" value="Unassembled WGS sequence"/>
</dbReference>
<evidence type="ECO:0000313" key="14">
    <source>
        <dbReference type="Proteomes" id="UP000259497"/>
    </source>
</evidence>
<evidence type="ECO:0000256" key="1">
    <source>
        <dbReference type="ARBA" id="ARBA00007177"/>
    </source>
</evidence>
<name>A0A2L1BUB7_KLEPN</name>
<evidence type="ECO:0000313" key="6">
    <source>
        <dbReference type="EMBL" id="OVF78598.1"/>
    </source>
</evidence>
<evidence type="ECO:0000313" key="11">
    <source>
        <dbReference type="Proteomes" id="UP000077826"/>
    </source>
</evidence>
<dbReference type="EMBL" id="LR134162">
    <property type="protein sequence ID" value="VEB02201.1"/>
    <property type="molecule type" value="Genomic_DNA"/>
</dbReference>
<reference evidence="6 12" key="2">
    <citation type="submission" date="2017-03" db="EMBL/GenBank/DDBJ databases">
        <authorList>
            <person name="Fouts D."/>
            <person name="Stalin M.J."/>
            <person name="Chen L."/>
            <person name="Wright M."/>
            <person name="Sutton G."/>
            <person name="Nguyen K."/>
            <person name="Vanduin D."/>
            <person name="Rojas L."/>
            <person name="Hujer A."/>
            <person name="Hujer K."/>
            <person name="Bonomo R."/>
            <person name="Kreiswirth B."/>
            <person name="Adams M."/>
        </authorList>
    </citation>
    <scope>NUCLEOTIDE SEQUENCE [LARGE SCALE GENOMIC DNA]</scope>
    <source>
        <strain evidence="6 12">39383</strain>
    </source>
</reference>
<organism evidence="6 12">
    <name type="scientific">Klebsiella pneumoniae</name>
    <dbReference type="NCBI Taxonomy" id="573"/>
    <lineage>
        <taxon>Bacteria</taxon>
        <taxon>Pseudomonadati</taxon>
        <taxon>Pseudomonadota</taxon>
        <taxon>Gammaproteobacteria</taxon>
        <taxon>Enterobacterales</taxon>
        <taxon>Enterobacteriaceae</taxon>
        <taxon>Klebsiella/Raoultella group</taxon>
        <taxon>Klebsiella</taxon>
        <taxon>Klebsiella pneumoniae complex</taxon>
    </lineage>
</organism>
<evidence type="ECO:0000313" key="12">
    <source>
        <dbReference type="Proteomes" id="UP000196447"/>
    </source>
</evidence>
<reference evidence="8 13" key="3">
    <citation type="submission" date="2018-06" db="EMBL/GenBank/DDBJ databases">
        <authorList>
            <consortium name="Pathogen Informatics"/>
            <person name="Doyle S."/>
        </authorList>
    </citation>
    <scope>NUCLEOTIDE SEQUENCE [LARGE SCALE GENOMIC DNA]</scope>
    <source>
        <strain evidence="8 13">NCTC8849</strain>
    </source>
</reference>
<dbReference type="Proteomes" id="UP000254799">
    <property type="component" value="Unassembled WGS sequence"/>
</dbReference>
<dbReference type="EMBL" id="NDBK01000008">
    <property type="protein sequence ID" value="OVF78598.1"/>
    <property type="molecule type" value="Genomic_DNA"/>
</dbReference>
<dbReference type="GO" id="GO:0005737">
    <property type="term" value="C:cytoplasm"/>
    <property type="evidence" value="ECO:0007669"/>
    <property type="project" value="UniProtKB-SubCell"/>
</dbReference>
<evidence type="ECO:0000313" key="9">
    <source>
        <dbReference type="EMBL" id="SVS29737.1"/>
    </source>
</evidence>
<evidence type="ECO:0000313" key="5">
    <source>
        <dbReference type="EMBL" id="MDP0968297.1"/>
    </source>
</evidence>
<gene>
    <name evidence="7" type="primary">ureH</name>
    <name evidence="4" type="synonym">ureD</name>
    <name evidence="6" type="ORF">B5L96_00390</name>
    <name evidence="10" type="ORF">NCTC13635_02671</name>
    <name evidence="8" type="ORF">NCTC8849_05195</name>
    <name evidence="5" type="ORF">Q6294_14835</name>
    <name evidence="7" type="ORF">SAMEA2273558_02228</name>
    <name evidence="9" type="ORF">SAMEA3649733_05497</name>
</gene>
<dbReference type="HAMAP" id="MF_01384">
    <property type="entry name" value="UreD"/>
    <property type="match status" value="1"/>
</dbReference>
<evidence type="ECO:0000256" key="4">
    <source>
        <dbReference type="HAMAP-Rule" id="MF_01384"/>
    </source>
</evidence>
<dbReference type="InterPro" id="IPR002669">
    <property type="entry name" value="UreD"/>
</dbReference>
<evidence type="ECO:0000313" key="10">
    <source>
        <dbReference type="EMBL" id="VEB02201.1"/>
    </source>
</evidence>
<keyword evidence="4" id="KW-0963">Cytoplasm</keyword>
<dbReference type="Proteomes" id="UP001244490">
    <property type="component" value="Unassembled WGS sequence"/>
</dbReference>
<dbReference type="EMBL" id="FLDK01000005">
    <property type="protein sequence ID" value="SBH14048.1"/>
    <property type="molecule type" value="Genomic_DNA"/>
</dbReference>
<evidence type="ECO:0000256" key="3">
    <source>
        <dbReference type="ARBA" id="ARBA00023186"/>
    </source>
</evidence>
<evidence type="ECO:0000313" key="13">
    <source>
        <dbReference type="Proteomes" id="UP000254799"/>
    </source>
</evidence>
<comment type="function">
    <text evidence="4">Required for maturation of urease via the functional incorporation of the urease nickel metallocenter.</text>
</comment>
<keyword evidence="2 4" id="KW-0996">Nickel insertion</keyword>
<dbReference type="PANTHER" id="PTHR33643">
    <property type="entry name" value="UREASE ACCESSORY PROTEIN D"/>
    <property type="match status" value="1"/>
</dbReference>
<evidence type="ECO:0000313" key="7">
    <source>
        <dbReference type="EMBL" id="SBH14048.1"/>
    </source>
</evidence>
<sequence length="316" mass="35326">MQTKHKASPAFDTLSLGALAPELAKYQQEPPQMASGAVGKHGYLRLRFADRGAKSTLHEMERKVPLLVQKALYWDEEMPFLPCVPMISTSGCVLQGDRLTVEIEVDAGACAHITTQSATKIHSMDNNFAAQTQHIRVGKQAYLEFMPDQVIPHRHSRFISDTLIECDSTATVLYSEILMPGRKHHHQDERFGFDVYSSRISAKNEAGDVLFTEKLVLTPKEKPLDVVGVMGTFDIYGNVIVLTPSTCQDEILSRSRSFYSEELCHGVSRLPNGAGLIYKVLANDSTRIKKAIRDFWQTVRQVATGYSLPAPFLWKV</sequence>
<accession>A0A2L1BUB7</accession>
<dbReference type="Proteomes" id="UP000259497">
    <property type="component" value="Unassembled WGS sequence"/>
</dbReference>
<evidence type="ECO:0000313" key="8">
    <source>
        <dbReference type="EMBL" id="STT56538.1"/>
    </source>
</evidence>
<reference evidence="7 11" key="1">
    <citation type="submission" date="2016-04" db="EMBL/GenBank/DDBJ databases">
        <authorList>
            <consortium name="Pathogen Informatics"/>
        </authorList>
    </citation>
    <scope>NUCLEOTIDE SEQUENCE [LARGE SCALE GENOMIC DNA]</scope>
    <source>
        <strain evidence="9 14">EuSCAPE_GR114</strain>
        <strain evidence="11">k480</strain>
        <strain evidence="7">K480</strain>
        <strain evidence="10 15">NCTC13635</strain>
    </source>
</reference>
<dbReference type="EMBL" id="UIXM01000037">
    <property type="protein sequence ID" value="SVS29737.1"/>
    <property type="molecule type" value="Genomic_DNA"/>
</dbReference>
<dbReference type="Proteomes" id="UP000077826">
    <property type="component" value="Unassembled WGS sequence"/>
</dbReference>
<proteinExistence type="inferred from homology"/>
<protein>
    <recommendedName>
        <fullName evidence="4">Urease accessory protein UreD</fullName>
    </recommendedName>
</protein>
<dbReference type="GO" id="GO:0016151">
    <property type="term" value="F:nickel cation binding"/>
    <property type="evidence" value="ECO:0007669"/>
    <property type="project" value="UniProtKB-UniRule"/>
</dbReference>
<dbReference type="EMBL" id="UGLC01000002">
    <property type="protein sequence ID" value="STT56538.1"/>
    <property type="molecule type" value="Genomic_DNA"/>
</dbReference>
<reference evidence="5" key="4">
    <citation type="submission" date="2023-07" db="EMBL/GenBank/DDBJ databases">
        <authorList>
            <person name="Peng Z."/>
        </authorList>
    </citation>
    <scope>NUCLEOTIDE SEQUENCE</scope>
    <source>
        <strain evidence="5">KP219</strain>
    </source>
</reference>
<dbReference type="AlphaFoldDB" id="A0A2L1BUB7"/>
<dbReference type="Pfam" id="PF01774">
    <property type="entry name" value="UreD"/>
    <property type="match status" value="1"/>
</dbReference>
<dbReference type="RefSeq" id="WP_004149718.1">
    <property type="nucleotide sequence ID" value="NZ_BDLF01000014.1"/>
</dbReference>
<dbReference type="PANTHER" id="PTHR33643:SF1">
    <property type="entry name" value="UREASE ACCESSORY PROTEIN D"/>
    <property type="match status" value="1"/>
</dbReference>
<dbReference type="Proteomes" id="UP000282433">
    <property type="component" value="Chromosome"/>
</dbReference>
<keyword evidence="3 4" id="KW-0143">Chaperone</keyword>
<dbReference type="EMBL" id="JAUUIA010000012">
    <property type="protein sequence ID" value="MDP0968297.1"/>
    <property type="molecule type" value="Genomic_DNA"/>
</dbReference>
<evidence type="ECO:0000313" key="15">
    <source>
        <dbReference type="Proteomes" id="UP000282433"/>
    </source>
</evidence>
<comment type="subunit">
    <text evidence="4">UreD, UreF and UreG form a complex that acts as a GTP-hydrolysis-dependent molecular chaperone, activating the urease apoprotein by helping to assemble the nickel containing metallocenter of UreC. The UreE protein probably delivers the nickel.</text>
</comment>